<protein>
    <submittedName>
        <fullName evidence="2">Uncharacterized protein</fullName>
    </submittedName>
</protein>
<dbReference type="Proteomes" id="UP001152622">
    <property type="component" value="Chromosome 23"/>
</dbReference>
<reference evidence="2" key="1">
    <citation type="journal article" date="2023" name="Science">
        <title>Genome structures resolve the early diversification of teleost fishes.</title>
        <authorList>
            <person name="Parey E."/>
            <person name="Louis A."/>
            <person name="Montfort J."/>
            <person name="Bouchez O."/>
            <person name="Roques C."/>
            <person name="Iampietro C."/>
            <person name="Lluch J."/>
            <person name="Castinel A."/>
            <person name="Donnadieu C."/>
            <person name="Desvignes T."/>
            <person name="Floi Bucao C."/>
            <person name="Jouanno E."/>
            <person name="Wen M."/>
            <person name="Mejri S."/>
            <person name="Dirks R."/>
            <person name="Jansen H."/>
            <person name="Henkel C."/>
            <person name="Chen W.J."/>
            <person name="Zahm M."/>
            <person name="Cabau C."/>
            <person name="Klopp C."/>
            <person name="Thompson A.W."/>
            <person name="Robinson-Rechavi M."/>
            <person name="Braasch I."/>
            <person name="Lecointre G."/>
            <person name="Bobe J."/>
            <person name="Postlethwait J.H."/>
            <person name="Berthelot C."/>
            <person name="Roest Crollius H."/>
            <person name="Guiguen Y."/>
        </authorList>
    </citation>
    <scope>NUCLEOTIDE SEQUENCE</scope>
    <source>
        <strain evidence="2">WJC10195</strain>
    </source>
</reference>
<dbReference type="EMBL" id="JAINUF010000023">
    <property type="protein sequence ID" value="KAJ8333470.1"/>
    <property type="molecule type" value="Genomic_DNA"/>
</dbReference>
<evidence type="ECO:0000256" key="1">
    <source>
        <dbReference type="SAM" id="MobiDB-lite"/>
    </source>
</evidence>
<dbReference type="PANTHER" id="PTHR24401:SF29">
    <property type="entry name" value="SI:CH211-243P7.3-RELATED"/>
    <property type="match status" value="1"/>
</dbReference>
<organism evidence="2 3">
    <name type="scientific">Synaphobranchus kaupii</name>
    <name type="common">Kaup's arrowtooth eel</name>
    <dbReference type="NCBI Taxonomy" id="118154"/>
    <lineage>
        <taxon>Eukaryota</taxon>
        <taxon>Metazoa</taxon>
        <taxon>Chordata</taxon>
        <taxon>Craniata</taxon>
        <taxon>Vertebrata</taxon>
        <taxon>Euteleostomi</taxon>
        <taxon>Actinopterygii</taxon>
        <taxon>Neopterygii</taxon>
        <taxon>Teleostei</taxon>
        <taxon>Anguilliformes</taxon>
        <taxon>Synaphobranchidae</taxon>
        <taxon>Synaphobranchus</taxon>
    </lineage>
</organism>
<proteinExistence type="predicted"/>
<accession>A0A9Q1E756</accession>
<evidence type="ECO:0000313" key="3">
    <source>
        <dbReference type="Proteomes" id="UP001152622"/>
    </source>
</evidence>
<comment type="caution">
    <text evidence="2">The sequence shown here is derived from an EMBL/GenBank/DDBJ whole genome shotgun (WGS) entry which is preliminary data.</text>
</comment>
<evidence type="ECO:0000313" key="2">
    <source>
        <dbReference type="EMBL" id="KAJ8333470.1"/>
    </source>
</evidence>
<name>A0A9Q1E756_SYNKA</name>
<dbReference type="AlphaFoldDB" id="A0A9Q1E756"/>
<dbReference type="OrthoDB" id="10057688at2759"/>
<keyword evidence="3" id="KW-1185">Reference proteome</keyword>
<gene>
    <name evidence="2" type="ORF">SKAU_G00414780</name>
</gene>
<feature type="region of interest" description="Disordered" evidence="1">
    <location>
        <begin position="322"/>
        <end position="351"/>
    </location>
</feature>
<sequence>MNVAQVLNCVLTTGEGAGLDDLCQGIVKRYQDAGEPEPDVINVDRDCCSETGATPVHVWFRPWKSKVRLDIFHYIRRFTRGLMTEHHPLYGTFCSKLSSCIYEWDQDEICRLKEAKRAELKKKHAGNAPTEVKILANISSSELANHCRRRTRGVEETQRMIKGLLKSMWELSNTSGLRLINPESMAPVWDMQQKHLPCIQDPPGVEVYTKLGSGSQKGDKVLDVLRCGRGSSSVESFHRYQCTFIPFLTVQPEVYILRTFPLVDRTHQLRIVDARGFPGWDAVDNLAEYLVSLNRMITALSTAETAEIVQLYSSLHAMDQPPSKYTLKSKKKNLPGPWSASRKRSGSTPGQQAAERLFMTHGQATQRPDTNRVSECVSVRLLKEYQQARNRPKDCKGKTLPIPQSIVQMYRHIKQHLEDSRVIQNQTDLVVVTINNTTVSSWLLERQKRTDCSDAALTL</sequence>
<dbReference type="PANTHER" id="PTHR24401">
    <property type="entry name" value="SI:CH211-243P7.3-RELATED"/>
    <property type="match status" value="1"/>
</dbReference>